<sequence>MSWSPSGLVVGDAFADYADRLRETWPADPELARKHGVSAGNGRSQTPMTEARTDSDAQTTNNPLESGPMSRRTFMKGVGATAAVAVAGTGSAAAANLNIGSDLVQNPYLSGTVTVETVYLGGKTREDDNDIDSMGVLDYIADDGSLRSLEDAGASFAEREDESTPHNPVMLRADRIDAEDYRSFPRGEMYDESGDGDEETAVSALDATHWSTDASGSAGSIDVTDADDALSVVVSGQGAGDVATATFSDFSIGDGEQRKYLQLVANVNSLPAGTVATVSVIDEDGDKKEFTIDSDADAEADATIATATGPGQVFQAQLGEISTTADGDGTFSNIEEIEISIAEADLDVELHGLNLDRETQWSFGTNEYTNTDDELDTQTLREPTGEFSIVGVDEVDVPIDGATLRSVTSDVRVEAAELPDENTASEFSEASDYGGYTDRLETVYGFDLASAYELSWSLDALLDEVRFHSGDRYLSAEFATGLDEVPTLEDVEDLDWTSRRSTYADAAKGDEVEVSSAVSASNVIGVHFDVLLEDGERGTIESSGPIGPTGREGGGIWDTIMSPFGALLSAIGGIGLFRMIRGGS</sequence>
<protein>
    <recommendedName>
        <fullName evidence="5">Tat (Twin-arginine translocation) pathway signal sequence</fullName>
    </recommendedName>
</protein>
<organism evidence="3 4">
    <name type="scientific">Halobellus rarus</name>
    <dbReference type="NCBI Taxonomy" id="1126237"/>
    <lineage>
        <taxon>Archaea</taxon>
        <taxon>Methanobacteriati</taxon>
        <taxon>Methanobacteriota</taxon>
        <taxon>Stenosarchaea group</taxon>
        <taxon>Halobacteria</taxon>
        <taxon>Halobacteriales</taxon>
        <taxon>Haloferacaceae</taxon>
        <taxon>Halobellus</taxon>
    </lineage>
</organism>
<dbReference type="AlphaFoldDB" id="A0ABD6CNU9"/>
<gene>
    <name evidence="3" type="ORF">ACFSBX_10385</name>
</gene>
<evidence type="ECO:0000313" key="4">
    <source>
        <dbReference type="Proteomes" id="UP001597085"/>
    </source>
</evidence>
<dbReference type="InterPro" id="IPR006311">
    <property type="entry name" value="TAT_signal"/>
</dbReference>
<reference evidence="3 4" key="1">
    <citation type="journal article" date="2019" name="Int. J. Syst. Evol. Microbiol.">
        <title>The Global Catalogue of Microorganisms (GCM) 10K type strain sequencing project: providing services to taxonomists for standard genome sequencing and annotation.</title>
        <authorList>
            <consortium name="The Broad Institute Genomics Platform"/>
            <consortium name="The Broad Institute Genome Sequencing Center for Infectious Disease"/>
            <person name="Wu L."/>
            <person name="Ma J."/>
        </authorList>
    </citation>
    <scope>NUCLEOTIDE SEQUENCE [LARGE SCALE GENOMIC DNA]</scope>
    <source>
        <strain evidence="3 4">CGMCC 1.12121</strain>
    </source>
</reference>
<evidence type="ECO:0000256" key="2">
    <source>
        <dbReference type="SAM" id="Phobius"/>
    </source>
</evidence>
<dbReference type="EMBL" id="JBHUDK010000008">
    <property type="protein sequence ID" value="MFD1599361.1"/>
    <property type="molecule type" value="Genomic_DNA"/>
</dbReference>
<dbReference type="PROSITE" id="PS51318">
    <property type="entry name" value="TAT"/>
    <property type="match status" value="1"/>
</dbReference>
<feature type="transmembrane region" description="Helical" evidence="2">
    <location>
        <begin position="560"/>
        <end position="580"/>
    </location>
</feature>
<keyword evidence="4" id="KW-1185">Reference proteome</keyword>
<dbReference type="RefSeq" id="WP_256422762.1">
    <property type="nucleotide sequence ID" value="NZ_JANHDI010000014.1"/>
</dbReference>
<evidence type="ECO:0000256" key="1">
    <source>
        <dbReference type="SAM" id="MobiDB-lite"/>
    </source>
</evidence>
<evidence type="ECO:0008006" key="5">
    <source>
        <dbReference type="Google" id="ProtNLM"/>
    </source>
</evidence>
<comment type="caution">
    <text evidence="3">The sequence shown here is derived from an EMBL/GenBank/DDBJ whole genome shotgun (WGS) entry which is preliminary data.</text>
</comment>
<proteinExistence type="predicted"/>
<keyword evidence="2" id="KW-0472">Membrane</keyword>
<name>A0ABD6CNU9_9EURY</name>
<dbReference type="Proteomes" id="UP001597085">
    <property type="component" value="Unassembled WGS sequence"/>
</dbReference>
<accession>A0ABD6CNU9</accession>
<keyword evidence="2" id="KW-1133">Transmembrane helix</keyword>
<keyword evidence="2" id="KW-0812">Transmembrane</keyword>
<evidence type="ECO:0000313" key="3">
    <source>
        <dbReference type="EMBL" id="MFD1599361.1"/>
    </source>
</evidence>
<feature type="region of interest" description="Disordered" evidence="1">
    <location>
        <begin position="26"/>
        <end position="71"/>
    </location>
</feature>